<reference evidence="3 4" key="1">
    <citation type="journal article" date="2012" name="Stand. Genomic Sci.">
        <title>Genome sequence of the orange-pigmented seawater bacterium Owenweeksia hongkongensis type strain (UST20020801(T)).</title>
        <authorList>
            <person name="Riedel T."/>
            <person name="Held B."/>
            <person name="Nolan M."/>
            <person name="Lucas S."/>
            <person name="Lapidus A."/>
            <person name="Tice H."/>
            <person name="Del Rio T.G."/>
            <person name="Cheng J.F."/>
            <person name="Han C."/>
            <person name="Tapia R."/>
            <person name="Goodwin L.A."/>
            <person name="Pitluck S."/>
            <person name="Liolios K."/>
            <person name="Mavromatis K."/>
            <person name="Pagani I."/>
            <person name="Ivanova N."/>
            <person name="Mikhailova N."/>
            <person name="Pati A."/>
            <person name="Chen A."/>
            <person name="Palaniappan K."/>
            <person name="Rohde M."/>
            <person name="Tindall B.J."/>
            <person name="Detter J.C."/>
            <person name="Goker M."/>
            <person name="Woyke T."/>
            <person name="Bristow J."/>
            <person name="Eisen J.A."/>
            <person name="Markowitz V."/>
            <person name="Hugenholtz P."/>
            <person name="Klenk H.P."/>
            <person name="Kyrpides N.C."/>
        </authorList>
    </citation>
    <scope>NUCLEOTIDE SEQUENCE</scope>
    <source>
        <strain evidence="4">DSM 17368 / JCM 12287 / NRRL B-23963</strain>
    </source>
</reference>
<dbReference type="InterPro" id="IPR032295">
    <property type="entry name" value="DUF4842"/>
</dbReference>
<dbReference type="EMBL" id="CP003156">
    <property type="protein sequence ID" value="AEV33675.1"/>
    <property type="molecule type" value="Genomic_DNA"/>
</dbReference>
<keyword evidence="4" id="KW-1185">Reference proteome</keyword>
<dbReference type="HOGENOM" id="CLU_394723_0_0_10"/>
<dbReference type="Proteomes" id="UP000005631">
    <property type="component" value="Chromosome"/>
</dbReference>
<name>G8QZM2_OWEHD</name>
<dbReference type="NCBIfam" id="TIGR04456">
    <property type="entry name" value="LruC_dom"/>
    <property type="match status" value="1"/>
</dbReference>
<feature type="domain" description="DUF4842" evidence="2">
    <location>
        <begin position="508"/>
        <end position="715"/>
    </location>
</feature>
<dbReference type="InterPro" id="IPR031025">
    <property type="entry name" value="LruC_dom"/>
</dbReference>
<protein>
    <recommendedName>
        <fullName evidence="2">DUF4842 domain-containing protein</fullName>
    </recommendedName>
</protein>
<dbReference type="eggNOG" id="COG3210">
    <property type="taxonomic scope" value="Bacteria"/>
</dbReference>
<evidence type="ECO:0000256" key="1">
    <source>
        <dbReference type="SAM" id="SignalP"/>
    </source>
</evidence>
<dbReference type="STRING" id="926562.Oweho_2712"/>
<keyword evidence="1" id="KW-0732">Signal</keyword>
<evidence type="ECO:0000313" key="4">
    <source>
        <dbReference type="Proteomes" id="UP000005631"/>
    </source>
</evidence>
<feature type="signal peptide" evidence="1">
    <location>
        <begin position="1"/>
        <end position="21"/>
    </location>
</feature>
<accession>G8QZM2</accession>
<dbReference type="KEGG" id="oho:Oweho_2712"/>
<sequence length="728" mass="76776">MKLMKLSLATLTLAVAFSSCKKDDPETVSVNNNVAHTDEMVVPANFDYQNSRGVDYSFSNISQWGKEKLRLDIYDFSPYGGGGLLESKFLEANGTLTGSVVLANTVKTVYAVLNFPDGSSVMTVIEAQGNSFNYDFSAQKSLRKTAPVSTNCTSGCDQTFNNHSSNVSVNSNDPGLVYCFTGNTTGNININKGGVTVRICGTADINQISLNNGSFLEITDGADVTIKNLSVNSNGTLTVYNADLSIENSFSPSGVVTNYGTLEIEKGLNLNSNADLDNYGTVTVGQNMNVSSTLNNYGTLDIEGNVALNGGSTTLNTCKMMVGGKMDFNAPITIEGYIGVDGKLTVNGGGVVTLKDGGMLEGAEATINNSITGTGAATSLMKVSGKTTINGGGSLNGSLEYCDLDGVETNTGAINAPATLACNVYIATNACNPVGNGSPQIADDDNDGVGNDVDLYPNDPAASGAIYYPSANNFATIAFEDLWPHAGDYDFNDLVVGYNYTMVTNANNEVVRVEGRFVTKAIGAGFTNGFGVQLGCASSAVASVSGNLLTQGFVNESSNGTEQGQTKATIIVFDNAFKTIKDVGGTSFVNTVKTEAIKTPDTLNIQIAFNTAISQGQLGMAPFNPFIFINGERGKEVHLAGHQPTDLVDNSFFGVGADDTQVSNGKFYKTEKNHPWAINVAGDFDYPVEKEDIVTAYSYFATWAQSGGSQSADWYADLSGYRNSTKVY</sequence>
<gene>
    <name evidence="3" type="ordered locus">Oweho_2712</name>
</gene>
<dbReference type="AlphaFoldDB" id="G8QZM2"/>
<dbReference type="eggNOG" id="COG1044">
    <property type="taxonomic scope" value="Bacteria"/>
</dbReference>
<feature type="chain" id="PRO_5003514088" description="DUF4842 domain-containing protein" evidence="1">
    <location>
        <begin position="22"/>
        <end position="728"/>
    </location>
</feature>
<dbReference type="OrthoDB" id="1204817at2"/>
<dbReference type="Gene3D" id="2.160.20.20">
    <property type="match status" value="1"/>
</dbReference>
<organism evidence="3 4">
    <name type="scientific">Owenweeksia hongkongensis (strain DSM 17368 / CIP 108786 / JCM 12287 / NRRL B-23963 / UST20020801)</name>
    <dbReference type="NCBI Taxonomy" id="926562"/>
    <lineage>
        <taxon>Bacteria</taxon>
        <taxon>Pseudomonadati</taxon>
        <taxon>Bacteroidota</taxon>
        <taxon>Flavobacteriia</taxon>
        <taxon>Flavobacteriales</taxon>
        <taxon>Owenweeksiaceae</taxon>
        <taxon>Owenweeksia</taxon>
    </lineage>
</organism>
<dbReference type="InterPro" id="IPR012332">
    <property type="entry name" value="Autotransporter_pectin_lyase_C"/>
</dbReference>
<evidence type="ECO:0000313" key="3">
    <source>
        <dbReference type="EMBL" id="AEV33675.1"/>
    </source>
</evidence>
<dbReference type="PROSITE" id="PS51257">
    <property type="entry name" value="PROKAR_LIPOPROTEIN"/>
    <property type="match status" value="1"/>
</dbReference>
<evidence type="ECO:0000259" key="2">
    <source>
        <dbReference type="Pfam" id="PF16130"/>
    </source>
</evidence>
<dbReference type="Pfam" id="PF16130">
    <property type="entry name" value="DUF4842"/>
    <property type="match status" value="1"/>
</dbReference>
<proteinExistence type="predicted"/>